<dbReference type="SUPFAM" id="SSF51120">
    <property type="entry name" value="beta-Roll"/>
    <property type="match status" value="1"/>
</dbReference>
<dbReference type="Proteomes" id="UP000008206">
    <property type="component" value="Plasmid Cy782201"/>
</dbReference>
<dbReference type="SUPFAM" id="SSF63829">
    <property type="entry name" value="Calcium-dependent phosphotriesterase"/>
    <property type="match status" value="1"/>
</dbReference>
<dbReference type="SUPFAM" id="SSF50998">
    <property type="entry name" value="Quinoprotein alcohol dehydrogenase-like"/>
    <property type="match status" value="1"/>
</dbReference>
<dbReference type="AlphaFoldDB" id="E0UL74"/>
<evidence type="ECO:0000313" key="2">
    <source>
        <dbReference type="Proteomes" id="UP000008206"/>
    </source>
</evidence>
<dbReference type="InterPro" id="IPR011049">
    <property type="entry name" value="Serralysin-like_metalloprot_C"/>
</dbReference>
<dbReference type="InterPro" id="IPR018511">
    <property type="entry name" value="Hemolysin-typ_Ca-bd_CS"/>
</dbReference>
<dbReference type="InterPro" id="IPR011042">
    <property type="entry name" value="6-blade_b-propeller_TolB-like"/>
</dbReference>
<dbReference type="InterPro" id="IPR010620">
    <property type="entry name" value="SBBP_repeat"/>
</dbReference>
<sequence length="834" mass="90054">MVSPNLSTVNSSLLETDLTKLIEAASSSTDNRLRVLTPASDYAYGWGDDAQTVWARAGNDFLSPFNPTTAGQKVKRIDRLYGDREEDVSSVTREFSDVFILGDYNIPYYVNPGNSTLQYAIIADFNPNIDFIRLHGNATNYQLKNTATGTNIFWQDPNTGELDLIGKVSNISNLDLNASYFKFIGNTPPAPSPSLSKVYQFGTTSREIPNGIATDLSGNVYVTGSTGGDLDGNGPDTYKGNLDVWVAKYNNQGELLWRHQYGSSEYDSGSNIHVDENGNVYLTGQTTGYLGDDPSGQNLGQRDYWVRKYDTNGNLIWAKQPYQTSDIATDIFNPITGEKVPVQGMVQSQLFDVAFGIDTDSAGNVYQGGLINRGASSTTRRISREVLGTGLATEDDFFLNKYDSNGNLIWRREYGTLGLFDEQYDIAVDSKANAVYAAGWTYGNLGAIDGDPEPVHELYDAWIGKFDSNNGELLWVKQFGSDEFDFTWAVELDSKGNAYAAGWTYGNIVDNSKTVVGNTNADVWIAKYNSDGEQQWIRQFGTPGDDVVEVGAFNIDPKDNLFLTGYTNSNFGGENAGSYDIWLSKYNSDGEQLWVQQFGTPQADFAYDIVSDGNFVYITGFTEGSTSIANVGATDTIIAKFDANTGELLNFNSSVAAANSLPSNSFNEILGTANADNLIGTDNADKITGLDGNDTLKGQDGDDILNGGNGNDTLTGGNGLDQFIFASGKTFKAQEMGNDKITDFTGIDQIILSKQTFTALSSSVGKGFSNADEFAVVSKDFQAATSKAKIIYSAGSGKLFYNTNGAASGLGDGGVFAQLTGAPNLSGDSIIITT</sequence>
<dbReference type="InterPro" id="IPR011047">
    <property type="entry name" value="Quinoprotein_ADH-like_sf"/>
</dbReference>
<dbReference type="PANTHER" id="PTHR35580:SF1">
    <property type="entry name" value="PHYTASE-LIKE DOMAIN-CONTAINING PROTEIN"/>
    <property type="match status" value="1"/>
</dbReference>
<dbReference type="HOGENOM" id="CLU_016534_0_0_3"/>
<dbReference type="PROSITE" id="PS00330">
    <property type="entry name" value="HEMOLYSIN_CALCIUM"/>
    <property type="match status" value="2"/>
</dbReference>
<name>E0UL74_GLOV7</name>
<dbReference type="EMBL" id="CP002199">
    <property type="protein sequence ID" value="ADN17704.1"/>
    <property type="molecule type" value="Genomic_DNA"/>
</dbReference>
<keyword evidence="2" id="KW-1185">Reference proteome</keyword>
<gene>
    <name evidence="1" type="ordered locus">Cyan7822_5850</name>
</gene>
<dbReference type="Gene3D" id="2.150.10.10">
    <property type="entry name" value="Serralysin-like metalloprotease, C-terminal"/>
    <property type="match status" value="1"/>
</dbReference>
<geneLocation type="plasmid" evidence="1 2">
    <name>Cy782201</name>
</geneLocation>
<dbReference type="RefSeq" id="WP_013334454.1">
    <property type="nucleotide sequence ID" value="NC_014533.1"/>
</dbReference>
<dbReference type="PRINTS" id="PR00313">
    <property type="entry name" value="CABNDNGRPT"/>
</dbReference>
<organism evidence="1 2">
    <name type="scientific">Gloeothece verrucosa (strain PCC 7822)</name>
    <name type="common">Cyanothece sp. (strain PCC 7822)</name>
    <dbReference type="NCBI Taxonomy" id="497965"/>
    <lineage>
        <taxon>Bacteria</taxon>
        <taxon>Bacillati</taxon>
        <taxon>Cyanobacteriota</taxon>
        <taxon>Cyanophyceae</taxon>
        <taxon>Oscillatoriophycideae</taxon>
        <taxon>Chroococcales</taxon>
        <taxon>Aphanothecaceae</taxon>
        <taxon>Gloeothece</taxon>
        <taxon>Gloeothece verrucosa</taxon>
    </lineage>
</organism>
<reference evidence="2" key="1">
    <citation type="journal article" date="2011" name="MBio">
        <title>Novel metabolic attributes of the genus Cyanothece, comprising a group of unicellular nitrogen-fixing Cyanobacteria.</title>
        <authorList>
            <person name="Bandyopadhyay A."/>
            <person name="Elvitigala T."/>
            <person name="Welsh E."/>
            <person name="Stockel J."/>
            <person name="Liberton M."/>
            <person name="Min H."/>
            <person name="Sherman L.A."/>
            <person name="Pakrasi H.B."/>
        </authorList>
    </citation>
    <scope>NUCLEOTIDE SEQUENCE [LARGE SCALE GENOMIC DNA]</scope>
    <source>
        <strain evidence="2">PCC 7822</strain>
        <plasmid evidence="2">Cy782201</plasmid>
    </source>
</reference>
<dbReference type="PANTHER" id="PTHR35580">
    <property type="entry name" value="CELL SURFACE GLYCOPROTEIN (S-LAYER PROTEIN)-LIKE PROTEIN"/>
    <property type="match status" value="1"/>
</dbReference>
<dbReference type="GO" id="GO:0005509">
    <property type="term" value="F:calcium ion binding"/>
    <property type="evidence" value="ECO:0007669"/>
    <property type="project" value="InterPro"/>
</dbReference>
<dbReference type="Gene3D" id="2.120.10.30">
    <property type="entry name" value="TolB, C-terminal domain"/>
    <property type="match status" value="1"/>
</dbReference>
<keyword evidence="1" id="KW-0614">Plasmid</keyword>
<dbReference type="KEGG" id="cyj:Cyan7822_5850"/>
<dbReference type="OrthoDB" id="421986at2"/>
<proteinExistence type="predicted"/>
<dbReference type="Pfam" id="PF06739">
    <property type="entry name" value="SBBP"/>
    <property type="match status" value="3"/>
</dbReference>
<dbReference type="Pfam" id="PF00353">
    <property type="entry name" value="HemolysinCabind"/>
    <property type="match status" value="1"/>
</dbReference>
<accession>E0UL74</accession>
<dbReference type="InterPro" id="IPR052918">
    <property type="entry name" value="Motility_Chemotaxis_Reg"/>
</dbReference>
<dbReference type="InterPro" id="IPR001343">
    <property type="entry name" value="Hemolysn_Ca-bd"/>
</dbReference>
<protein>
    <submittedName>
        <fullName evidence="1">Hemolysin-type calcium-binding region</fullName>
    </submittedName>
</protein>
<evidence type="ECO:0000313" key="1">
    <source>
        <dbReference type="EMBL" id="ADN17704.1"/>
    </source>
</evidence>